<dbReference type="Gene3D" id="3.90.550.10">
    <property type="entry name" value="Spore Coat Polysaccharide Biosynthesis Protein SpsA, Chain A"/>
    <property type="match status" value="1"/>
</dbReference>
<dbReference type="EC" id="2.4.-.-" evidence="2"/>
<evidence type="ECO:0000313" key="3">
    <source>
        <dbReference type="Proteomes" id="UP001059950"/>
    </source>
</evidence>
<name>A0ABY5GZG0_9GAMM</name>
<keyword evidence="3" id="KW-1185">Reference proteome</keyword>
<keyword evidence="2" id="KW-0808">Transferase</keyword>
<dbReference type="SUPFAM" id="SSF53448">
    <property type="entry name" value="Nucleotide-diphospho-sugar transferases"/>
    <property type="match status" value="1"/>
</dbReference>
<feature type="domain" description="Glycosyltransferase 2-like" evidence="1">
    <location>
        <begin position="4"/>
        <end position="110"/>
    </location>
</feature>
<dbReference type="Proteomes" id="UP001059950">
    <property type="component" value="Chromosome"/>
</dbReference>
<gene>
    <name evidence="2" type="ORF">KDX31_08550</name>
</gene>
<dbReference type="InterPro" id="IPR029044">
    <property type="entry name" value="Nucleotide-diphossugar_trans"/>
</dbReference>
<organism evidence="2 3">
    <name type="scientific">Amphritea atlantica</name>
    <dbReference type="NCBI Taxonomy" id="355243"/>
    <lineage>
        <taxon>Bacteria</taxon>
        <taxon>Pseudomonadati</taxon>
        <taxon>Pseudomonadota</taxon>
        <taxon>Gammaproteobacteria</taxon>
        <taxon>Oceanospirillales</taxon>
        <taxon>Oceanospirillaceae</taxon>
        <taxon>Amphritea</taxon>
    </lineage>
</organism>
<accession>A0ABY5GZG0</accession>
<dbReference type="Pfam" id="PF00535">
    <property type="entry name" value="Glycos_transf_2"/>
    <property type="match status" value="1"/>
</dbReference>
<evidence type="ECO:0000259" key="1">
    <source>
        <dbReference type="Pfam" id="PF00535"/>
    </source>
</evidence>
<proteinExistence type="predicted"/>
<dbReference type="PANTHER" id="PTHR43685">
    <property type="entry name" value="GLYCOSYLTRANSFERASE"/>
    <property type="match status" value="1"/>
</dbReference>
<protein>
    <submittedName>
        <fullName evidence="2">Glycosyltransferase</fullName>
        <ecNumber evidence="2">2.4.-.-</ecNumber>
    </submittedName>
</protein>
<dbReference type="InterPro" id="IPR050834">
    <property type="entry name" value="Glycosyltransf_2"/>
</dbReference>
<dbReference type="PANTHER" id="PTHR43685:SF11">
    <property type="entry name" value="GLYCOSYLTRANSFERASE TAGX-RELATED"/>
    <property type="match status" value="1"/>
</dbReference>
<sequence>MLISVLINNYNYGHFLPEAVNSVLSQTYTNWELIIVDDGSTDDSHSIITALSKQDRRISAIIQENGGQAAAFNAGVKNATGEVIAFLDSDDLYKPDFLLKISEVYSAKPECDFLYTGLEKFGLEKEAVYPFSMTELTDLGFSNMLVLARDISLGEPTSAMSIRAKAAHQIFPLPFISDWKICADNALCLASSLALHRKFCLPEPLMKYRIHGKNHYAGVHQSSDRIYKDRMIRERLKAEYYQRFKYGSKPPIGRTWADQFINEAATGNKPSILLTRYAGVFNDPKVRLKQSNLSLFKRWQYKNKIKAMIVK</sequence>
<dbReference type="EMBL" id="CP073344">
    <property type="protein sequence ID" value="UTW05032.1"/>
    <property type="molecule type" value="Genomic_DNA"/>
</dbReference>
<evidence type="ECO:0000313" key="2">
    <source>
        <dbReference type="EMBL" id="UTW05032.1"/>
    </source>
</evidence>
<reference evidence="2" key="1">
    <citation type="submission" date="2021-04" db="EMBL/GenBank/DDBJ databases">
        <title>Oceanospirillales bacteria with DddD are important DMSP degraders in coastal seawater.</title>
        <authorList>
            <person name="Liu J."/>
        </authorList>
    </citation>
    <scope>NUCLEOTIDE SEQUENCE</scope>
    <source>
        <strain evidence="2">GY6</strain>
    </source>
</reference>
<dbReference type="GO" id="GO:0016757">
    <property type="term" value="F:glycosyltransferase activity"/>
    <property type="evidence" value="ECO:0007669"/>
    <property type="project" value="UniProtKB-KW"/>
</dbReference>
<dbReference type="InterPro" id="IPR001173">
    <property type="entry name" value="Glyco_trans_2-like"/>
</dbReference>
<keyword evidence="2" id="KW-0328">Glycosyltransferase</keyword>